<evidence type="ECO:0000313" key="3">
    <source>
        <dbReference type="EnsemblMetazoa" id="ASIC020309-PA"/>
    </source>
</evidence>
<accession>A0A084WPQ8</accession>
<sequence length="62" mass="6797">MTVAPMPPPLRAFDRSHQSGDERVRKAANVAAGVFWVRVLYGFIRSLLMEIAEPERSSPAGG</sequence>
<keyword evidence="4" id="KW-1185">Reference proteome</keyword>
<feature type="region of interest" description="Disordered" evidence="1">
    <location>
        <begin position="1"/>
        <end position="21"/>
    </location>
</feature>
<dbReference type="VEuPathDB" id="VectorBase:ASIC020309"/>
<dbReference type="EMBL" id="KE525369">
    <property type="protein sequence ID" value="KFB52202.1"/>
    <property type="molecule type" value="Genomic_DNA"/>
</dbReference>
<dbReference type="EMBL" id="ATLV01025119">
    <property type="status" value="NOT_ANNOTATED_CDS"/>
    <property type="molecule type" value="Genomic_DNA"/>
</dbReference>
<protein>
    <submittedName>
        <fullName evidence="2 3">Uncharacterized protein</fullName>
    </submittedName>
</protein>
<evidence type="ECO:0000313" key="2">
    <source>
        <dbReference type="EMBL" id="KFB52202.1"/>
    </source>
</evidence>
<gene>
    <name evidence="2" type="ORF">ZHAS_00020309</name>
</gene>
<evidence type="ECO:0000313" key="4">
    <source>
        <dbReference type="Proteomes" id="UP000030765"/>
    </source>
</evidence>
<organism evidence="2">
    <name type="scientific">Anopheles sinensis</name>
    <name type="common">Mosquito</name>
    <dbReference type="NCBI Taxonomy" id="74873"/>
    <lineage>
        <taxon>Eukaryota</taxon>
        <taxon>Metazoa</taxon>
        <taxon>Ecdysozoa</taxon>
        <taxon>Arthropoda</taxon>
        <taxon>Hexapoda</taxon>
        <taxon>Insecta</taxon>
        <taxon>Pterygota</taxon>
        <taxon>Neoptera</taxon>
        <taxon>Endopterygota</taxon>
        <taxon>Diptera</taxon>
        <taxon>Nematocera</taxon>
        <taxon>Culicoidea</taxon>
        <taxon>Culicidae</taxon>
        <taxon>Anophelinae</taxon>
        <taxon>Anopheles</taxon>
    </lineage>
</organism>
<feature type="compositionally biased region" description="Basic and acidic residues" evidence="1">
    <location>
        <begin position="12"/>
        <end position="21"/>
    </location>
</feature>
<reference evidence="3" key="2">
    <citation type="submission" date="2020-05" db="UniProtKB">
        <authorList>
            <consortium name="EnsemblMetazoa"/>
        </authorList>
    </citation>
    <scope>IDENTIFICATION</scope>
</reference>
<reference evidence="2 4" key="1">
    <citation type="journal article" date="2014" name="BMC Genomics">
        <title>Genome sequence of Anopheles sinensis provides insight into genetics basis of mosquito competence for malaria parasites.</title>
        <authorList>
            <person name="Zhou D."/>
            <person name="Zhang D."/>
            <person name="Ding G."/>
            <person name="Shi L."/>
            <person name="Hou Q."/>
            <person name="Ye Y."/>
            <person name="Xu Y."/>
            <person name="Zhou H."/>
            <person name="Xiong C."/>
            <person name="Li S."/>
            <person name="Yu J."/>
            <person name="Hong S."/>
            <person name="Yu X."/>
            <person name="Zou P."/>
            <person name="Chen C."/>
            <person name="Chang X."/>
            <person name="Wang W."/>
            <person name="Lv Y."/>
            <person name="Sun Y."/>
            <person name="Ma L."/>
            <person name="Shen B."/>
            <person name="Zhu C."/>
        </authorList>
    </citation>
    <scope>NUCLEOTIDE SEQUENCE [LARGE SCALE GENOMIC DNA]</scope>
</reference>
<proteinExistence type="predicted"/>
<name>A0A084WPQ8_ANOSI</name>
<dbReference type="AlphaFoldDB" id="A0A084WPQ8"/>
<dbReference type="Proteomes" id="UP000030765">
    <property type="component" value="Unassembled WGS sequence"/>
</dbReference>
<feature type="compositionally biased region" description="Pro residues" evidence="1">
    <location>
        <begin position="1"/>
        <end position="10"/>
    </location>
</feature>
<dbReference type="EnsemblMetazoa" id="ASIC020309-RA">
    <property type="protein sequence ID" value="ASIC020309-PA"/>
    <property type="gene ID" value="ASIC020309"/>
</dbReference>
<evidence type="ECO:0000256" key="1">
    <source>
        <dbReference type="SAM" id="MobiDB-lite"/>
    </source>
</evidence>